<feature type="compositionally biased region" description="Pro residues" evidence="1">
    <location>
        <begin position="287"/>
        <end position="297"/>
    </location>
</feature>
<dbReference type="EMBL" id="LGUA01000171">
    <property type="protein sequence ID" value="OAX83475.1"/>
    <property type="molecule type" value="Genomic_DNA"/>
</dbReference>
<reference evidence="3 4" key="1">
    <citation type="submission" date="2015-07" db="EMBL/GenBank/DDBJ databases">
        <title>Emmonsia species relationships and genome sequence.</title>
        <authorList>
            <person name="Cuomo C.A."/>
            <person name="Schwartz I.S."/>
            <person name="Kenyon C."/>
            <person name="de Hoog G.S."/>
            <person name="Govender N.P."/>
            <person name="Botha A."/>
            <person name="Moreno L."/>
            <person name="de Vries M."/>
            <person name="Munoz J.F."/>
            <person name="Stielow J.B."/>
        </authorList>
    </citation>
    <scope>NUCLEOTIDE SEQUENCE [LARGE SCALE GENOMIC DNA]</scope>
    <source>
        <strain evidence="3 4">CBS 136260</strain>
    </source>
</reference>
<feature type="chain" id="PRO_5008598388" description="Granulins domain-containing protein" evidence="2">
    <location>
        <begin position="31"/>
        <end position="474"/>
    </location>
</feature>
<dbReference type="AlphaFoldDB" id="A0A1B7P373"/>
<feature type="region of interest" description="Disordered" evidence="1">
    <location>
        <begin position="285"/>
        <end position="327"/>
    </location>
</feature>
<evidence type="ECO:0008006" key="5">
    <source>
        <dbReference type="Google" id="ProtNLM"/>
    </source>
</evidence>
<organism evidence="3 4">
    <name type="scientific">Emergomyces africanus</name>
    <dbReference type="NCBI Taxonomy" id="1955775"/>
    <lineage>
        <taxon>Eukaryota</taxon>
        <taxon>Fungi</taxon>
        <taxon>Dikarya</taxon>
        <taxon>Ascomycota</taxon>
        <taxon>Pezizomycotina</taxon>
        <taxon>Eurotiomycetes</taxon>
        <taxon>Eurotiomycetidae</taxon>
        <taxon>Onygenales</taxon>
        <taxon>Ajellomycetaceae</taxon>
        <taxon>Emergomyces</taxon>
    </lineage>
</organism>
<evidence type="ECO:0000256" key="1">
    <source>
        <dbReference type="SAM" id="MobiDB-lite"/>
    </source>
</evidence>
<gene>
    <name evidence="3" type="ORF">ACJ72_02161</name>
</gene>
<comment type="caution">
    <text evidence="3">The sequence shown here is derived from an EMBL/GenBank/DDBJ whole genome shotgun (WGS) entry which is preliminary data.</text>
</comment>
<feature type="compositionally biased region" description="Acidic residues" evidence="1">
    <location>
        <begin position="452"/>
        <end position="462"/>
    </location>
</feature>
<accession>A0A1B7P373</accession>
<sequence length="474" mass="49537">MQILPAPFPSHRFLVLRLSALQLITSFTYAATDIANNNISNAALAQRDVEFQNRLAGQSPVGVRKMTDDEGEKFWLDFWYFDDVVVGGSAAVGQQQQSNRRGRRGNDEEFGGLREHRAVNRPDNQKIGGLGDGMLNISIASSYPPFPLHGNAADEGGENQDNRGGRGGMSFPLLGRSLSRWWLRDGALVFGRRNFNCPADTEPCISINRPNSCCGAGSKCIFVKDTGLGDVGCCRVGDTCSGDLIECAEGYRPCPHNPGGGCCIPGYSCVDQGCIYISTITVTATPALPPPPPPSSPPTTTTTNTKPVNPPLRPTSNPIATTTIAPPPPPTPTITGCPTGFYACSAAYHGGCCRTGRDCNPTSCPTISSTTIVDGNGATIVVPVDPNASGSSSSGGQAGRRCAGGWTSCAASAGGGCCPDGDGDGSGGENGAGEWGGKGGNWGWGWCLGLFDDDDDDDDDNVDDGRGVSEREIW</sequence>
<dbReference type="STRING" id="1658172.A0A1B7P373"/>
<dbReference type="PANTHER" id="PTHR39599">
    <property type="entry name" value="GPI-ANCHORED PROTEIN (EUROFUNG)-RELATED-RELATED"/>
    <property type="match status" value="1"/>
</dbReference>
<keyword evidence="2" id="KW-0732">Signal</keyword>
<evidence type="ECO:0000313" key="4">
    <source>
        <dbReference type="Proteomes" id="UP000091918"/>
    </source>
</evidence>
<dbReference type="PANTHER" id="PTHR39599:SF2">
    <property type="entry name" value="ANCHORED PROTEIN, PUTATIVE (AFU_ORTHOLOGUE AFUA_1G09650)-RELATED"/>
    <property type="match status" value="1"/>
</dbReference>
<feature type="compositionally biased region" description="Basic and acidic residues" evidence="1">
    <location>
        <begin position="463"/>
        <end position="474"/>
    </location>
</feature>
<keyword evidence="4" id="KW-1185">Reference proteome</keyword>
<feature type="signal peptide" evidence="2">
    <location>
        <begin position="1"/>
        <end position="30"/>
    </location>
</feature>
<feature type="compositionally biased region" description="Low complexity" evidence="1">
    <location>
        <begin position="298"/>
        <end position="307"/>
    </location>
</feature>
<feature type="compositionally biased region" description="Basic and acidic residues" evidence="1">
    <location>
        <begin position="104"/>
        <end position="124"/>
    </location>
</feature>
<proteinExistence type="predicted"/>
<name>A0A1B7P373_9EURO</name>
<dbReference type="OrthoDB" id="2426396at2759"/>
<feature type="region of interest" description="Disordered" evidence="1">
    <location>
        <begin position="92"/>
        <end position="127"/>
    </location>
</feature>
<evidence type="ECO:0000256" key="2">
    <source>
        <dbReference type="SAM" id="SignalP"/>
    </source>
</evidence>
<evidence type="ECO:0000313" key="3">
    <source>
        <dbReference type="EMBL" id="OAX83475.1"/>
    </source>
</evidence>
<dbReference type="Proteomes" id="UP000091918">
    <property type="component" value="Unassembled WGS sequence"/>
</dbReference>
<feature type="region of interest" description="Disordered" evidence="1">
    <location>
        <begin position="452"/>
        <end position="474"/>
    </location>
</feature>
<protein>
    <recommendedName>
        <fullName evidence="5">Granulins domain-containing protein</fullName>
    </recommendedName>
</protein>